<protein>
    <submittedName>
        <fullName evidence="8">Uncharacterized protein</fullName>
    </submittedName>
</protein>
<dbReference type="GO" id="GO:0005737">
    <property type="term" value="C:cytoplasm"/>
    <property type="evidence" value="ECO:0007669"/>
    <property type="project" value="UniProtKB-SubCell"/>
</dbReference>
<evidence type="ECO:0000313" key="8">
    <source>
        <dbReference type="EMBL" id="KAF5945391.1"/>
    </source>
</evidence>
<evidence type="ECO:0000256" key="3">
    <source>
        <dbReference type="ARBA" id="ARBA00022712"/>
    </source>
</evidence>
<gene>
    <name evidence="8" type="ORF">HYC85_015619</name>
</gene>
<comment type="subcellular location">
    <subcellularLocation>
        <location evidence="1">Cytoplasm</location>
    </subcellularLocation>
</comment>
<evidence type="ECO:0000256" key="1">
    <source>
        <dbReference type="ARBA" id="ARBA00004496"/>
    </source>
</evidence>
<accession>A0A7J7GZI7</accession>
<evidence type="ECO:0000313" key="9">
    <source>
        <dbReference type="Proteomes" id="UP000593564"/>
    </source>
</evidence>
<keyword evidence="4" id="KW-0932">Cytokinin signaling pathway</keyword>
<feature type="compositionally biased region" description="Basic and acidic residues" evidence="7">
    <location>
        <begin position="46"/>
        <end position="56"/>
    </location>
</feature>
<dbReference type="PANTHER" id="PTHR33347">
    <property type="entry name" value="OSJNBA0091C07.3 PROTEIN"/>
    <property type="match status" value="1"/>
</dbReference>
<feature type="compositionally biased region" description="Acidic residues" evidence="7">
    <location>
        <begin position="36"/>
        <end position="45"/>
    </location>
</feature>
<comment type="similarity">
    <text evidence="6">Belongs to the SOFL plant protein family.</text>
</comment>
<evidence type="ECO:0000256" key="7">
    <source>
        <dbReference type="SAM" id="MobiDB-lite"/>
    </source>
</evidence>
<evidence type="ECO:0000256" key="5">
    <source>
        <dbReference type="ARBA" id="ARBA00023242"/>
    </source>
</evidence>
<keyword evidence="2" id="KW-0963">Cytoplasm</keyword>
<dbReference type="GO" id="GO:0009736">
    <property type="term" value="P:cytokinin-activated signaling pathway"/>
    <property type="evidence" value="ECO:0007669"/>
    <property type="project" value="UniProtKB-KW"/>
</dbReference>
<evidence type="ECO:0000256" key="6">
    <source>
        <dbReference type="ARBA" id="ARBA00024199"/>
    </source>
</evidence>
<dbReference type="Proteomes" id="UP000593564">
    <property type="component" value="Unassembled WGS sequence"/>
</dbReference>
<feature type="region of interest" description="Disordered" evidence="7">
    <location>
        <begin position="31"/>
        <end position="144"/>
    </location>
</feature>
<evidence type="ECO:0000256" key="2">
    <source>
        <dbReference type="ARBA" id="ARBA00022490"/>
    </source>
</evidence>
<organism evidence="8 9">
    <name type="scientific">Camellia sinensis</name>
    <name type="common">Tea plant</name>
    <name type="synonym">Thea sinensis</name>
    <dbReference type="NCBI Taxonomy" id="4442"/>
    <lineage>
        <taxon>Eukaryota</taxon>
        <taxon>Viridiplantae</taxon>
        <taxon>Streptophyta</taxon>
        <taxon>Embryophyta</taxon>
        <taxon>Tracheophyta</taxon>
        <taxon>Spermatophyta</taxon>
        <taxon>Magnoliopsida</taxon>
        <taxon>eudicotyledons</taxon>
        <taxon>Gunneridae</taxon>
        <taxon>Pentapetalae</taxon>
        <taxon>asterids</taxon>
        <taxon>Ericales</taxon>
        <taxon>Theaceae</taxon>
        <taxon>Camellia</taxon>
    </lineage>
</organism>
<feature type="compositionally biased region" description="Acidic residues" evidence="7">
    <location>
        <begin position="57"/>
        <end position="69"/>
    </location>
</feature>
<proteinExistence type="inferred from homology"/>
<feature type="compositionally biased region" description="Basic and acidic residues" evidence="7">
    <location>
        <begin position="92"/>
        <end position="101"/>
    </location>
</feature>
<reference evidence="8 9" key="2">
    <citation type="submission" date="2020-07" db="EMBL/GenBank/DDBJ databases">
        <title>Genome assembly of wild tea tree DASZ reveals pedigree and selection history of tea varieties.</title>
        <authorList>
            <person name="Zhang W."/>
        </authorList>
    </citation>
    <scope>NUCLEOTIDE SEQUENCE [LARGE SCALE GENOMIC DNA]</scope>
    <source>
        <strain evidence="9">cv. G240</strain>
        <tissue evidence="8">Leaf</tissue>
    </source>
</reference>
<evidence type="ECO:0000256" key="4">
    <source>
        <dbReference type="ARBA" id="ARBA00022864"/>
    </source>
</evidence>
<dbReference type="AlphaFoldDB" id="A0A7J7GZI7"/>
<dbReference type="InterPro" id="IPR044670">
    <property type="entry name" value="SOFL"/>
</dbReference>
<comment type="caution">
    <text evidence="8">The sequence shown here is derived from an EMBL/GenBank/DDBJ whole genome shotgun (WGS) entry which is preliminary data.</text>
</comment>
<keyword evidence="9" id="KW-1185">Reference proteome</keyword>
<dbReference type="EMBL" id="JACBKZ010000007">
    <property type="protein sequence ID" value="KAF5945391.1"/>
    <property type="molecule type" value="Genomic_DNA"/>
</dbReference>
<keyword evidence="3" id="KW-0203">Cytokinin biosynthesis</keyword>
<dbReference type="GO" id="GO:0009691">
    <property type="term" value="P:cytokinin biosynthetic process"/>
    <property type="evidence" value="ECO:0007669"/>
    <property type="project" value="UniProtKB-KW"/>
</dbReference>
<keyword evidence="5" id="KW-0539">Nucleus</keyword>
<reference evidence="9" key="1">
    <citation type="journal article" date="2020" name="Nat. Commun.">
        <title>Genome assembly of wild tea tree DASZ reveals pedigree and selection history of tea varieties.</title>
        <authorList>
            <person name="Zhang W."/>
            <person name="Zhang Y."/>
            <person name="Qiu H."/>
            <person name="Guo Y."/>
            <person name="Wan H."/>
            <person name="Zhang X."/>
            <person name="Scossa F."/>
            <person name="Alseekh S."/>
            <person name="Zhang Q."/>
            <person name="Wang P."/>
            <person name="Xu L."/>
            <person name="Schmidt M.H."/>
            <person name="Jia X."/>
            <person name="Li D."/>
            <person name="Zhu A."/>
            <person name="Guo F."/>
            <person name="Chen W."/>
            <person name="Ni D."/>
            <person name="Usadel B."/>
            <person name="Fernie A.R."/>
            <person name="Wen W."/>
        </authorList>
    </citation>
    <scope>NUCLEOTIDE SEQUENCE [LARGE SCALE GENOMIC DNA]</scope>
    <source>
        <strain evidence="9">cv. G240</strain>
    </source>
</reference>
<sequence length="144" mass="15866">MESSKAIEVIEGCSSCESGWTMYIASPIHEDNIYDDHDDGGDGDDDRGTDNKKGDDINDNDDNESDDSMASDASSGPSHRELPYGSRNVSHVLDHSKDLKGKNGSKYSSDKKIYEKRLRAENKVPAPKANSGAKVRKTIQMERK</sequence>
<dbReference type="OrthoDB" id="1752056at2759"/>
<name>A0A7J7GZI7_CAMSI</name>
<feature type="compositionally biased region" description="Basic and acidic residues" evidence="7">
    <location>
        <begin position="108"/>
        <end position="122"/>
    </location>
</feature>
<dbReference type="PANTHER" id="PTHR33347:SF31">
    <property type="entry name" value="PROTEIN SOB FIVE-LIKE 1"/>
    <property type="match status" value="1"/>
</dbReference>